<gene>
    <name evidence="1" type="ORF">GcLGCM259_1304</name>
</gene>
<evidence type="ECO:0008006" key="3">
    <source>
        <dbReference type="Google" id="ProtNLM"/>
    </source>
</evidence>
<dbReference type="Pfam" id="PF11253">
    <property type="entry name" value="DUF3052"/>
    <property type="match status" value="1"/>
</dbReference>
<organism evidence="1 2">
    <name type="scientific">Glutamicibacter creatinolyticus</name>
    <dbReference type="NCBI Taxonomy" id="162496"/>
    <lineage>
        <taxon>Bacteria</taxon>
        <taxon>Bacillati</taxon>
        <taxon>Actinomycetota</taxon>
        <taxon>Actinomycetes</taxon>
        <taxon>Micrococcales</taxon>
        <taxon>Micrococcaceae</taxon>
        <taxon>Glutamicibacter</taxon>
    </lineage>
</organism>
<dbReference type="InterPro" id="IPR021412">
    <property type="entry name" value="DUF3052"/>
</dbReference>
<dbReference type="EMBL" id="CP034412">
    <property type="protein sequence ID" value="QCY47038.1"/>
    <property type="molecule type" value="Genomic_DNA"/>
</dbReference>
<sequence>MSDAVSASVEPAKKMGFKEEDLIQELGYDDDVDYDLRDSIEDLIGSELLTEEDHDVVDAVIYWWRDGDGDLADALMDALASLEDDGVVWLLTPKQGREGHVSPTLVQQDAPTAGLHMTNAEGVSKEWSAIRLVQRRKH</sequence>
<dbReference type="AlphaFoldDB" id="A0A5B7WSK7"/>
<dbReference type="KEGG" id="gcr:GcLGCM259_1304"/>
<evidence type="ECO:0000313" key="2">
    <source>
        <dbReference type="Proteomes" id="UP000307000"/>
    </source>
</evidence>
<protein>
    <recommendedName>
        <fullName evidence="3">DUF3052 domain-containing protein</fullName>
    </recommendedName>
</protein>
<reference evidence="1 2" key="1">
    <citation type="submission" date="2018-12" db="EMBL/GenBank/DDBJ databases">
        <title>Complete Genome Sequence of Glutamicibacter creatinolyticus strain LGCM259,isolated from an abscess of a 12-year-old mare in Italy.</title>
        <authorList>
            <person name="Santos R.G."/>
            <person name="Silva A.L."/>
            <person name="Seyffert N."/>
            <person name="Castro T.L.P."/>
            <person name="Attili A.R."/>
            <person name="Rifici C."/>
            <person name="Mazzullo G."/>
            <person name="Brenig B."/>
            <person name="Venanzi F."/>
            <person name="Azevedo V."/>
        </authorList>
    </citation>
    <scope>NUCLEOTIDE SEQUENCE [LARGE SCALE GENOMIC DNA]</scope>
    <source>
        <strain evidence="1 2">LGCM 259</strain>
    </source>
</reference>
<evidence type="ECO:0000313" key="1">
    <source>
        <dbReference type="EMBL" id="QCY47038.1"/>
    </source>
</evidence>
<name>A0A5B7WSK7_9MICC</name>
<keyword evidence="2" id="KW-1185">Reference proteome</keyword>
<proteinExistence type="predicted"/>
<accession>A0A5B7WSK7</accession>
<dbReference type="Proteomes" id="UP000307000">
    <property type="component" value="Chromosome"/>
</dbReference>
<dbReference type="RefSeq" id="WP_054821583.1">
    <property type="nucleotide sequence ID" value="NZ_BAAAGL010000006.1"/>
</dbReference>